<dbReference type="InterPro" id="IPR050810">
    <property type="entry name" value="Bact_Secretion_Sys_Channel"/>
</dbReference>
<protein>
    <submittedName>
        <fullName evidence="16">Type II secretion system protein GspD</fullName>
    </submittedName>
</protein>
<evidence type="ECO:0000256" key="2">
    <source>
        <dbReference type="ARBA" id="ARBA00006980"/>
    </source>
</evidence>
<evidence type="ECO:0000313" key="16">
    <source>
        <dbReference type="EMBL" id="RII74610.1"/>
    </source>
</evidence>
<keyword evidence="4" id="KW-1134">Transmembrane beta strand</keyword>
<dbReference type="PANTHER" id="PTHR30332">
    <property type="entry name" value="PROBABLE GENERAL SECRETION PATHWAY PROTEIN D"/>
    <property type="match status" value="1"/>
</dbReference>
<feature type="domain" description="Type II/III secretion system secretin-like" evidence="13">
    <location>
        <begin position="404"/>
        <end position="568"/>
    </location>
</feature>
<evidence type="ECO:0000256" key="1">
    <source>
        <dbReference type="ARBA" id="ARBA00004442"/>
    </source>
</evidence>
<proteinExistence type="inferred from homology"/>
<keyword evidence="6 12" id="KW-0732">Signal</keyword>
<evidence type="ECO:0000313" key="17">
    <source>
        <dbReference type="Proteomes" id="UP000265875"/>
    </source>
</evidence>
<dbReference type="PRINTS" id="PR01032">
    <property type="entry name" value="PHAGEIV"/>
</dbReference>
<feature type="region of interest" description="Disordered" evidence="11">
    <location>
        <begin position="578"/>
        <end position="613"/>
    </location>
</feature>
<feature type="compositionally biased region" description="Basic and acidic residues" evidence="11">
    <location>
        <begin position="591"/>
        <end position="600"/>
    </location>
</feature>
<keyword evidence="9" id="KW-0998">Cell outer membrane</keyword>
<evidence type="ECO:0000256" key="10">
    <source>
        <dbReference type="RuleBase" id="RU004004"/>
    </source>
</evidence>
<sequence>MTFQRFLRGASFGACLTLTCPLALADAPTWQLAMSDADVRDVVREVGAILDQTIVLDPRVQGRITVLSNEAHDREGVRRLFYSVLNAQGFAAVNDGDRLLVLPASEAKAWANQQVDAIPAAFTTRVFSLSGSTAADLAGLLRPLVSSNGYIGPSSSANALVVTDSAANLERLQSLVVQLDSGQRHDYELVTLRTAQAVEVLPVVEASAGGPDSGVRVLSDSRSNRLLILGPEKSRQRLARLARELDVPAPASSQNWRVVRLQHGNAEQLAEVLSEVGKRLDGKAGTETLGQPLAAGAMVKADVSQNALVLLGEPQTLGNVVQIIEQLDQPRAQVLIHAAIVEVSGDINEALGLQWGIDTGSLKGGVTFPDSGVAWADLLGADKALPSGAALALGSDRFGLLVSALASNTRSNLLSTPSLLTLDNQEAQILVGQNVPFKTGSYTTSGSGADNPFTTVERKDIGISLKVRPHINEGRSLRLEVEQESSELAPGTVEGDLITSKRTLKSTILAADGEIIVIGGLIKDSVRTEQRAVPLLSRIPLLGGLFRWTRDTQEKTNLMVFLRPTVLRTQEDLVESGRRAYGDVQASDPARVPKDPRQMFEARPAPMGEEPGR</sequence>
<dbReference type="GO" id="GO:0015627">
    <property type="term" value="C:type II protein secretion system complex"/>
    <property type="evidence" value="ECO:0007669"/>
    <property type="project" value="InterPro"/>
</dbReference>
<evidence type="ECO:0000259" key="15">
    <source>
        <dbReference type="Pfam" id="PF21305"/>
    </source>
</evidence>
<dbReference type="InterPro" id="IPR049371">
    <property type="entry name" value="GspD-like_N0"/>
</dbReference>
<comment type="caution">
    <text evidence="16">The sequence shown here is derived from an EMBL/GenBank/DDBJ whole genome shotgun (WGS) entry which is preliminary data.</text>
</comment>
<feature type="domain" description="NolW-like" evidence="14">
    <location>
        <begin position="188"/>
        <end position="250"/>
    </location>
</feature>
<dbReference type="NCBIfam" id="TIGR02517">
    <property type="entry name" value="type_II_gspD"/>
    <property type="match status" value="1"/>
</dbReference>
<feature type="domain" description="NolW-like" evidence="14">
    <location>
        <begin position="124"/>
        <end position="184"/>
    </location>
</feature>
<evidence type="ECO:0000256" key="5">
    <source>
        <dbReference type="ARBA" id="ARBA00022692"/>
    </source>
</evidence>
<dbReference type="RefSeq" id="WP_119371716.1">
    <property type="nucleotide sequence ID" value="NZ_QWLL01000059.1"/>
</dbReference>
<comment type="subcellular location">
    <subcellularLocation>
        <location evidence="1 10">Cell outer membrane</location>
    </subcellularLocation>
</comment>
<evidence type="ECO:0000256" key="4">
    <source>
        <dbReference type="ARBA" id="ARBA00022452"/>
    </source>
</evidence>
<dbReference type="GO" id="GO:0009279">
    <property type="term" value="C:cell outer membrane"/>
    <property type="evidence" value="ECO:0007669"/>
    <property type="project" value="UniProtKB-SubCell"/>
</dbReference>
<keyword evidence="7" id="KW-0653">Protein transport</keyword>
<dbReference type="Proteomes" id="UP000265875">
    <property type="component" value="Unassembled WGS sequence"/>
</dbReference>
<dbReference type="Pfam" id="PF03958">
    <property type="entry name" value="Secretin_N"/>
    <property type="match status" value="3"/>
</dbReference>
<feature type="domain" description="NolW-like" evidence="14">
    <location>
        <begin position="257"/>
        <end position="333"/>
    </location>
</feature>
<evidence type="ECO:0000256" key="3">
    <source>
        <dbReference type="ARBA" id="ARBA00022448"/>
    </source>
</evidence>
<dbReference type="InterPro" id="IPR001775">
    <property type="entry name" value="GspD/PilQ"/>
</dbReference>
<keyword evidence="3 10" id="KW-0813">Transport</keyword>
<dbReference type="InterPro" id="IPR013356">
    <property type="entry name" value="T2SS_GspD"/>
</dbReference>
<dbReference type="Pfam" id="PF21305">
    <property type="entry name" value="type_II_gspD_N0"/>
    <property type="match status" value="1"/>
</dbReference>
<comment type="similarity">
    <text evidence="2">Belongs to the bacterial secretin family. GSP D subfamily.</text>
</comment>
<feature type="chain" id="PRO_5017221760" evidence="12">
    <location>
        <begin position="26"/>
        <end position="613"/>
    </location>
</feature>
<dbReference type="Pfam" id="PF00263">
    <property type="entry name" value="Secretin"/>
    <property type="match status" value="1"/>
</dbReference>
<dbReference type="PRINTS" id="PR00811">
    <property type="entry name" value="BCTERIALGSPD"/>
</dbReference>
<evidence type="ECO:0000259" key="13">
    <source>
        <dbReference type="Pfam" id="PF00263"/>
    </source>
</evidence>
<feature type="domain" description="GspD-like N0" evidence="15">
    <location>
        <begin position="34"/>
        <end position="96"/>
    </location>
</feature>
<feature type="signal peptide" evidence="12">
    <location>
        <begin position="1"/>
        <end position="25"/>
    </location>
</feature>
<organism evidence="16 17">
    <name type="scientific">Pseudomonas monteilii</name>
    <dbReference type="NCBI Taxonomy" id="76759"/>
    <lineage>
        <taxon>Bacteria</taxon>
        <taxon>Pseudomonadati</taxon>
        <taxon>Pseudomonadota</taxon>
        <taxon>Gammaproteobacteria</taxon>
        <taxon>Pseudomonadales</taxon>
        <taxon>Pseudomonadaceae</taxon>
        <taxon>Pseudomonas</taxon>
    </lineage>
</organism>
<dbReference type="PANTHER" id="PTHR30332:SF24">
    <property type="entry name" value="SECRETIN GSPD-RELATED"/>
    <property type="match status" value="1"/>
</dbReference>
<evidence type="ECO:0000256" key="6">
    <source>
        <dbReference type="ARBA" id="ARBA00022729"/>
    </source>
</evidence>
<evidence type="ECO:0000259" key="14">
    <source>
        <dbReference type="Pfam" id="PF03958"/>
    </source>
</evidence>
<evidence type="ECO:0000256" key="8">
    <source>
        <dbReference type="ARBA" id="ARBA00023136"/>
    </source>
</evidence>
<keyword evidence="8" id="KW-0472">Membrane</keyword>
<dbReference type="EMBL" id="QWLL01000059">
    <property type="protein sequence ID" value="RII74610.1"/>
    <property type="molecule type" value="Genomic_DNA"/>
</dbReference>
<evidence type="ECO:0000256" key="12">
    <source>
        <dbReference type="SAM" id="SignalP"/>
    </source>
</evidence>
<reference evidence="16 17" key="1">
    <citation type="submission" date="2018-08" db="EMBL/GenBank/DDBJ databases">
        <title>Draft genome sequence of the cyanotroph, Pseudomonas monteilii BCN3.</title>
        <authorList>
            <person name="Jones L.B."/>
            <person name="Kunz D.A."/>
        </authorList>
    </citation>
    <scope>NUCLEOTIDE SEQUENCE [LARGE SCALE GENOMIC DNA]</scope>
    <source>
        <strain evidence="16 17">BCN3</strain>
    </source>
</reference>
<dbReference type="InterPro" id="IPR038591">
    <property type="entry name" value="NolW-like_sf"/>
</dbReference>
<dbReference type="InterPro" id="IPR005644">
    <property type="entry name" value="NolW-like"/>
</dbReference>
<gene>
    <name evidence="16" type="primary">gspD</name>
    <name evidence="16" type="ORF">D0894_25455</name>
</gene>
<evidence type="ECO:0000256" key="7">
    <source>
        <dbReference type="ARBA" id="ARBA00022927"/>
    </source>
</evidence>
<accession>A0A399LYL4</accession>
<dbReference type="Gene3D" id="3.30.1370.120">
    <property type="match status" value="3"/>
</dbReference>
<evidence type="ECO:0000256" key="9">
    <source>
        <dbReference type="ARBA" id="ARBA00023237"/>
    </source>
</evidence>
<dbReference type="InterPro" id="IPR004846">
    <property type="entry name" value="T2SS/T3SS_dom"/>
</dbReference>
<keyword evidence="5" id="KW-0812">Transmembrane</keyword>
<evidence type="ECO:0000256" key="11">
    <source>
        <dbReference type="SAM" id="MobiDB-lite"/>
    </source>
</evidence>
<dbReference type="AlphaFoldDB" id="A0A399LYL4"/>
<name>A0A399LYL4_9PSED</name>
<dbReference type="GO" id="GO:0015628">
    <property type="term" value="P:protein secretion by the type II secretion system"/>
    <property type="evidence" value="ECO:0007669"/>
    <property type="project" value="InterPro"/>
</dbReference>